<gene>
    <name evidence="2" type="ORF">AMJ83_03530</name>
</gene>
<dbReference type="NCBIfam" id="TIGR04183">
    <property type="entry name" value="Por_Secre_tail"/>
    <property type="match status" value="1"/>
</dbReference>
<proteinExistence type="predicted"/>
<accession>A0A0S8FX60</accession>
<name>A0A0S8FX60_UNCW3</name>
<protein>
    <recommendedName>
        <fullName evidence="1">Secretion system C-terminal sorting domain-containing protein</fullName>
    </recommendedName>
</protein>
<evidence type="ECO:0000313" key="3">
    <source>
        <dbReference type="Proteomes" id="UP000051373"/>
    </source>
</evidence>
<dbReference type="Pfam" id="PF18962">
    <property type="entry name" value="Por_Secre_tail"/>
    <property type="match status" value="1"/>
</dbReference>
<dbReference type="AlphaFoldDB" id="A0A0S8FX60"/>
<reference evidence="2 3" key="1">
    <citation type="journal article" date="2015" name="Microbiome">
        <title>Genomic resolution of linkages in carbon, nitrogen, and sulfur cycling among widespread estuary sediment bacteria.</title>
        <authorList>
            <person name="Baker B.J."/>
            <person name="Lazar C.S."/>
            <person name="Teske A.P."/>
            <person name="Dick G.J."/>
        </authorList>
    </citation>
    <scope>NUCLEOTIDE SEQUENCE [LARGE SCALE GENOMIC DNA]</scope>
    <source>
        <strain evidence="2">SM23_42</strain>
    </source>
</reference>
<comment type="caution">
    <text evidence="2">The sequence shown here is derived from an EMBL/GenBank/DDBJ whole genome shotgun (WGS) entry which is preliminary data.</text>
</comment>
<dbReference type="InterPro" id="IPR026444">
    <property type="entry name" value="Secre_tail"/>
</dbReference>
<dbReference type="EMBL" id="LJUJ01000004">
    <property type="protein sequence ID" value="KPK64301.1"/>
    <property type="molecule type" value="Genomic_DNA"/>
</dbReference>
<dbReference type="STRING" id="1703779.AMJ83_03530"/>
<dbReference type="Proteomes" id="UP000051373">
    <property type="component" value="Unassembled WGS sequence"/>
</dbReference>
<sequence length="528" mass="59707">MRKYVIVMCAIGCLLANTRYPNSNLREFQQARHDTNNIQMVISNFGTFGQDESGNLGGCWWLPTGWGALNYYIYGAGIWFGTIDSLTGDTLVTIGYGPSGGQFEFAPGLSGWPVDHPAAVIYMYPDNWPPPADTLPMAPQDTISYQDSWCCYNDSDIQYHMIGDTRPIGIEVYQTGYAWSYPFADDIIYLTCDVKNVSGHNLTDCYFGVCTDCDVGNEAGTNANDMYTGIVERTYLINNDTINVDDVGYQWQEEPEYGWPDFPGVIGFDLLQTPFDLVSGQDKDGDGILDQYERDSAYYVTHFPPSMWDVDLDGVPDWRDPSQWPQYGMSALKRFTLDLEPTIDADRYATLAGYNFVTGQYEPYDTVIPDPNDQRFLMSSGPFDLAPDSVATLVFAIMIAAWHDIYETPDTAVVLVDQRVQLHYDLYWFTYTGIEKNYELRISNCEMKITPNPVTYNENVRFSLDQPSYITLKLYNILGQFVTTLFEGLTSVGEHELRLDVSNLAHGTYFLVLETPEQSTSQSFVVVR</sequence>
<evidence type="ECO:0000313" key="2">
    <source>
        <dbReference type="EMBL" id="KPK64301.1"/>
    </source>
</evidence>
<feature type="domain" description="Secretion system C-terminal sorting" evidence="1">
    <location>
        <begin position="451"/>
        <end position="526"/>
    </location>
</feature>
<organism evidence="2 3">
    <name type="scientific">candidate division WOR_3 bacterium SM23_42</name>
    <dbReference type="NCBI Taxonomy" id="1703779"/>
    <lineage>
        <taxon>Bacteria</taxon>
        <taxon>Bacteria division WOR-3</taxon>
    </lineage>
</organism>
<evidence type="ECO:0000259" key="1">
    <source>
        <dbReference type="Pfam" id="PF18962"/>
    </source>
</evidence>